<dbReference type="Proteomes" id="UP000006562">
    <property type="component" value="Chromosome"/>
</dbReference>
<dbReference type="RefSeq" id="WP_013353327.1">
    <property type="nucleotide sequence ID" value="NC_014551.1"/>
</dbReference>
<keyword evidence="2" id="KW-1185">Reference proteome</keyword>
<dbReference type="Pfam" id="PF04630">
    <property type="entry name" value="Phage_TTP_1"/>
    <property type="match status" value="1"/>
</dbReference>
<protein>
    <recommendedName>
        <fullName evidence="3">Major tail protein</fullName>
    </recommendedName>
</protein>
<dbReference type="EMBL" id="FN597644">
    <property type="protein sequence ID" value="CBI44026.1"/>
    <property type="molecule type" value="Genomic_DNA"/>
</dbReference>
<proteinExistence type="predicted"/>
<dbReference type="InterPro" id="IPR006490">
    <property type="entry name" value="Maj_tail_phi13"/>
</dbReference>
<gene>
    <name evidence="1" type="ordered locus">BAMF_2900</name>
</gene>
<sequence>MAKIGLTDLRYAVVDSETEQVTTVTRIRGAQSAKLDVSNENEKIYADDGVYAVIGSGISDAKLELGLADLKQEDRTKILGIKVVDGIEEYHKDTDPPYVCVTWKEKHHNKGYIYYALLKGKFAIPSSEGKTKEDKVSAQTDSIEGQFMPRQKDELVFLIGDDQHADFTVEKFYKKAYGITVTDPTQDTTVALDK</sequence>
<organism evidence="1 2">
    <name type="scientific">Bacillus amyloliquefaciens (strain ATCC 23350 / DSM 7 / BCRC 11601 / CCUG 28519 / NBRC 15535 / NRRL B-14393 / F)</name>
    <dbReference type="NCBI Taxonomy" id="692420"/>
    <lineage>
        <taxon>Bacteria</taxon>
        <taxon>Bacillati</taxon>
        <taxon>Bacillota</taxon>
        <taxon>Bacilli</taxon>
        <taxon>Bacillales</taxon>
        <taxon>Bacillaceae</taxon>
        <taxon>Bacillus</taxon>
        <taxon>Bacillus amyloliquefaciens group</taxon>
    </lineage>
</organism>
<dbReference type="AlphaFoldDB" id="A0A9P1JJ21"/>
<reference evidence="2" key="2">
    <citation type="journal article" date="2011" name="J. Biotechnol.">
        <title>Genome sequence of B. amyloliquefaciens type strain DSM7(T) reveals differences to plant-associated B. amyloliquefaciens FZB42.</title>
        <authorList>
            <person name="Ruckert C."/>
            <person name="Blom J."/>
            <person name="Chen X."/>
            <person name="Reva O."/>
            <person name="Borriss R."/>
        </authorList>
    </citation>
    <scope>NUCLEOTIDE SEQUENCE [LARGE SCALE GENOMIC DNA]</scope>
    <source>
        <strain evidence="2">DSM 7</strain>
    </source>
</reference>
<dbReference type="KEGG" id="bao:BAMF_2900"/>
<dbReference type="InterPro" id="IPR006724">
    <property type="entry name" value="Phage_TTP"/>
</dbReference>
<reference evidence="1 2" key="1">
    <citation type="journal article" date="2011" name="Int. J. Syst. Evol. Microbiol.">
        <title>Relationship of Bacillus amyloliquefaciens clades associated with strains DSM 7T and FZB42T: a proposal for Bacillus amyloliquefaciens subsp. amyloliquefaciens subsp. nov. and Bacillus amyloliquefaciens subsp. plantarum subsp. nov. based on complete genome sequence comparisons.</title>
        <authorList>
            <person name="Borriss R."/>
            <person name="Chen X.H."/>
            <person name="Rueckert C."/>
            <person name="Blom J."/>
            <person name="Becker A."/>
            <person name="Baumgarth B."/>
            <person name="Fan B."/>
            <person name="Pukall R."/>
            <person name="Schumann P."/>
            <person name="Sproer C."/>
            <person name="Junge H."/>
            <person name="Vater J."/>
            <person name="Puhler A."/>
            <person name="Klenk H.P."/>
        </authorList>
    </citation>
    <scope>NUCLEOTIDE SEQUENCE [LARGE SCALE GENOMIC DNA]</scope>
    <source>
        <strain evidence="2">DSM 7</strain>
    </source>
</reference>
<dbReference type="NCBIfam" id="TIGR01603">
    <property type="entry name" value="maj_tail_phi13"/>
    <property type="match status" value="1"/>
</dbReference>
<accession>A0A9P1JJ21</accession>
<evidence type="ECO:0000313" key="2">
    <source>
        <dbReference type="Proteomes" id="UP000006562"/>
    </source>
</evidence>
<name>A0A9P1JJ21_BACAS</name>
<evidence type="ECO:0000313" key="1">
    <source>
        <dbReference type="EMBL" id="CBI44026.1"/>
    </source>
</evidence>
<evidence type="ECO:0008006" key="3">
    <source>
        <dbReference type="Google" id="ProtNLM"/>
    </source>
</evidence>